<feature type="transmembrane region" description="Helical" evidence="1">
    <location>
        <begin position="294"/>
        <end position="317"/>
    </location>
</feature>
<dbReference type="InterPro" id="IPR025315">
    <property type="entry name" value="DUF4220"/>
</dbReference>
<reference evidence="3 4" key="1">
    <citation type="submission" date="2019-12" db="EMBL/GenBank/DDBJ databases">
        <authorList>
            <person name="Alioto T."/>
            <person name="Alioto T."/>
            <person name="Gomez Garrido J."/>
        </authorList>
    </citation>
    <scope>NUCLEOTIDE SEQUENCE [LARGE SCALE GENOMIC DNA]</scope>
</reference>
<gene>
    <name evidence="3" type="ORF">OLEA9_A017038</name>
</gene>
<feature type="transmembrane region" description="Helical" evidence="1">
    <location>
        <begin position="55"/>
        <end position="75"/>
    </location>
</feature>
<dbReference type="Gramene" id="OE9A017038T1">
    <property type="protein sequence ID" value="OE9A017038C1"/>
    <property type="gene ID" value="OE9A017038"/>
</dbReference>
<proteinExistence type="predicted"/>
<sequence length="353" mass="40565">MLGNRRKYICRIWIRIILWSAYLLADWVATVALGVISKNTIDEYTEGRNAEDQLFWFWAQFFLVHLGGSDSITAYSQEDNELWLRHFVGMVIQTGLAFYILLVAFPSSSWLPNLSVLIFMVGVIKCGERIWALRSAHSENFRDSMLTEPDSGPNYAKFMEEFTLKKAEGFYVEAAEVIENPVQIGQSPLDQKNLIPEAYNLFQTFKRLFADIILSFQDLDKSRSCLQQSTPGNAFHAVEIELGFIFDVLYTKTSQVSNLGAIALRLVTFLLTSFALLAFLFLCDKRKYQMFDLAVTYLLLSVAICLEIYSVFVLLNSDWTANWLSRRVSTCTSLVDWWCKRQANKRTRTSLID</sequence>
<dbReference type="Proteomes" id="UP000594638">
    <property type="component" value="Unassembled WGS sequence"/>
</dbReference>
<dbReference type="OrthoDB" id="1689146at2759"/>
<feature type="transmembrane region" description="Helical" evidence="1">
    <location>
        <begin position="110"/>
        <end position="127"/>
    </location>
</feature>
<keyword evidence="1" id="KW-1133">Transmembrane helix</keyword>
<evidence type="ECO:0000313" key="3">
    <source>
        <dbReference type="EMBL" id="CAA2982436.1"/>
    </source>
</evidence>
<keyword evidence="1" id="KW-0472">Membrane</keyword>
<dbReference type="AlphaFoldDB" id="A0A8S0RQW5"/>
<name>A0A8S0RQW5_OLEEU</name>
<dbReference type="EMBL" id="CACTIH010003696">
    <property type="protein sequence ID" value="CAA2982436.1"/>
    <property type="molecule type" value="Genomic_DNA"/>
</dbReference>
<dbReference type="PANTHER" id="PTHR31325">
    <property type="entry name" value="OS01G0798800 PROTEIN-RELATED"/>
    <property type="match status" value="1"/>
</dbReference>
<evidence type="ECO:0000259" key="2">
    <source>
        <dbReference type="Pfam" id="PF13968"/>
    </source>
</evidence>
<accession>A0A8S0RQW5</accession>
<feature type="transmembrane region" description="Helical" evidence="1">
    <location>
        <begin position="82"/>
        <end position="104"/>
    </location>
</feature>
<feature type="transmembrane region" description="Helical" evidence="1">
    <location>
        <begin position="12"/>
        <end position="35"/>
    </location>
</feature>
<keyword evidence="1" id="KW-0812">Transmembrane</keyword>
<organism evidence="3 4">
    <name type="scientific">Olea europaea subsp. europaea</name>
    <dbReference type="NCBI Taxonomy" id="158383"/>
    <lineage>
        <taxon>Eukaryota</taxon>
        <taxon>Viridiplantae</taxon>
        <taxon>Streptophyta</taxon>
        <taxon>Embryophyta</taxon>
        <taxon>Tracheophyta</taxon>
        <taxon>Spermatophyta</taxon>
        <taxon>Magnoliopsida</taxon>
        <taxon>eudicotyledons</taxon>
        <taxon>Gunneridae</taxon>
        <taxon>Pentapetalae</taxon>
        <taxon>asterids</taxon>
        <taxon>lamiids</taxon>
        <taxon>Lamiales</taxon>
        <taxon>Oleaceae</taxon>
        <taxon>Oleeae</taxon>
        <taxon>Olea</taxon>
    </lineage>
</organism>
<feature type="transmembrane region" description="Helical" evidence="1">
    <location>
        <begin position="262"/>
        <end position="282"/>
    </location>
</feature>
<feature type="domain" description="DUF4220" evidence="2">
    <location>
        <begin position="19"/>
        <end position="335"/>
    </location>
</feature>
<dbReference type="Pfam" id="PF13968">
    <property type="entry name" value="DUF4220"/>
    <property type="match status" value="1"/>
</dbReference>
<comment type="caution">
    <text evidence="3">The sequence shown here is derived from an EMBL/GenBank/DDBJ whole genome shotgun (WGS) entry which is preliminary data.</text>
</comment>
<evidence type="ECO:0000256" key="1">
    <source>
        <dbReference type="SAM" id="Phobius"/>
    </source>
</evidence>
<evidence type="ECO:0000313" key="4">
    <source>
        <dbReference type="Proteomes" id="UP000594638"/>
    </source>
</evidence>
<protein>
    <recommendedName>
        <fullName evidence="2">DUF4220 domain-containing protein</fullName>
    </recommendedName>
</protein>
<keyword evidence="4" id="KW-1185">Reference proteome</keyword>